<name>A0A8S3DN46_9BILA</name>
<sequence length="76" mass="8316">MGLLRRRKTLLSASYDNTKRILLLASLRQGCGNAATASRIAYDIQTSTKFTVDCVSVDTPDTESDSLATSIRRYSA</sequence>
<dbReference type="AlphaFoldDB" id="A0A8S3DN46"/>
<evidence type="ECO:0000313" key="1">
    <source>
        <dbReference type="EMBL" id="CAF4983822.1"/>
    </source>
</evidence>
<comment type="caution">
    <text evidence="1">The sequence shown here is derived from an EMBL/GenBank/DDBJ whole genome shotgun (WGS) entry which is preliminary data.</text>
</comment>
<protein>
    <submittedName>
        <fullName evidence="1">Uncharacterized protein</fullName>
    </submittedName>
</protein>
<reference evidence="1" key="1">
    <citation type="submission" date="2021-02" db="EMBL/GenBank/DDBJ databases">
        <authorList>
            <person name="Nowell W R."/>
        </authorList>
    </citation>
    <scope>NUCLEOTIDE SEQUENCE</scope>
</reference>
<dbReference type="EMBL" id="CAJOBI010198494">
    <property type="protein sequence ID" value="CAF4983822.1"/>
    <property type="molecule type" value="Genomic_DNA"/>
</dbReference>
<feature type="non-terminal residue" evidence="1">
    <location>
        <position position="76"/>
    </location>
</feature>
<proteinExistence type="predicted"/>
<gene>
    <name evidence="1" type="ORF">SMN809_LOCUS55871</name>
</gene>
<organism evidence="1 2">
    <name type="scientific">Rotaria magnacalcarata</name>
    <dbReference type="NCBI Taxonomy" id="392030"/>
    <lineage>
        <taxon>Eukaryota</taxon>
        <taxon>Metazoa</taxon>
        <taxon>Spiralia</taxon>
        <taxon>Gnathifera</taxon>
        <taxon>Rotifera</taxon>
        <taxon>Eurotatoria</taxon>
        <taxon>Bdelloidea</taxon>
        <taxon>Philodinida</taxon>
        <taxon>Philodinidae</taxon>
        <taxon>Rotaria</taxon>
    </lineage>
</organism>
<evidence type="ECO:0000313" key="2">
    <source>
        <dbReference type="Proteomes" id="UP000676336"/>
    </source>
</evidence>
<dbReference type="Proteomes" id="UP000676336">
    <property type="component" value="Unassembled WGS sequence"/>
</dbReference>
<accession>A0A8S3DN46</accession>